<keyword evidence="1" id="KW-0812">Transmembrane</keyword>
<proteinExistence type="predicted"/>
<evidence type="ECO:0000313" key="3">
    <source>
        <dbReference type="Proteomes" id="UP000230543"/>
    </source>
</evidence>
<evidence type="ECO:0000256" key="1">
    <source>
        <dbReference type="SAM" id="Phobius"/>
    </source>
</evidence>
<dbReference type="InterPro" id="IPR003832">
    <property type="entry name" value="DUF212"/>
</dbReference>
<dbReference type="Proteomes" id="UP000230543">
    <property type="component" value="Unassembled WGS sequence"/>
</dbReference>
<accession>A0A2M6WD06</accession>
<dbReference type="PANTHER" id="PTHR31446">
    <property type="entry name" value="ACID PHOSPHATASE/VANADIUM-DEPENDENT HALOPEROXIDASE-RELATED PROTEIN"/>
    <property type="match status" value="1"/>
</dbReference>
<evidence type="ECO:0000313" key="2">
    <source>
        <dbReference type="EMBL" id="PIT90668.1"/>
    </source>
</evidence>
<keyword evidence="1" id="KW-1133">Transmembrane helix</keyword>
<reference evidence="3" key="1">
    <citation type="submission" date="2017-09" db="EMBL/GenBank/DDBJ databases">
        <title>Depth-based differentiation of microbial function through sediment-hosted aquifers and enrichment of novel symbionts in the deep terrestrial subsurface.</title>
        <authorList>
            <person name="Probst A.J."/>
            <person name="Ladd B."/>
            <person name="Jarett J.K."/>
            <person name="Geller-Mcgrath D.E."/>
            <person name="Sieber C.M.K."/>
            <person name="Emerson J.B."/>
            <person name="Anantharaman K."/>
            <person name="Thomas B.C."/>
            <person name="Malmstrom R."/>
            <person name="Stieglmeier M."/>
            <person name="Klingl A."/>
            <person name="Woyke T."/>
            <person name="Ryan C.M."/>
            <person name="Banfield J.F."/>
        </authorList>
    </citation>
    <scope>NUCLEOTIDE SEQUENCE [LARGE SCALE GENOMIC DNA]</scope>
</reference>
<protein>
    <submittedName>
        <fullName evidence="2">Acid phosphatase</fullName>
    </submittedName>
</protein>
<organism evidence="2 3">
    <name type="scientific">Candidatus Komeilibacteria bacterium CG10_big_fil_rev_8_21_14_0_10_41_13</name>
    <dbReference type="NCBI Taxonomy" id="1974476"/>
    <lineage>
        <taxon>Bacteria</taxon>
        <taxon>Candidatus Komeiliibacteriota</taxon>
    </lineage>
</organism>
<feature type="transmembrane region" description="Helical" evidence="1">
    <location>
        <begin position="118"/>
        <end position="138"/>
    </location>
</feature>
<keyword evidence="1" id="KW-0472">Membrane</keyword>
<dbReference type="Pfam" id="PF02681">
    <property type="entry name" value="DUF212"/>
    <property type="match status" value="1"/>
</dbReference>
<dbReference type="AlphaFoldDB" id="A0A2M6WD06"/>
<dbReference type="EMBL" id="PFBO01000028">
    <property type="protein sequence ID" value="PIT90668.1"/>
    <property type="molecule type" value="Genomic_DNA"/>
</dbReference>
<gene>
    <name evidence="2" type="ORF">COU22_00930</name>
</gene>
<feature type="transmembrane region" description="Helical" evidence="1">
    <location>
        <begin position="44"/>
        <end position="75"/>
    </location>
</feature>
<comment type="caution">
    <text evidence="2">The sequence shown here is derived from an EMBL/GenBank/DDBJ whole genome shotgun (WGS) entry which is preliminary data.</text>
</comment>
<dbReference type="PANTHER" id="PTHR31446:SF29">
    <property type="entry name" value="ACID PHOSPHATASE_VANADIUM-DEPENDENT HALOPEROXIDASE-RELATED PROTEIN"/>
    <property type="match status" value="1"/>
</dbReference>
<sequence length="139" mass="15424">MELFILPIIIALLVHAIKLAIDVVEGTFSWHTATHYGGMPSSHSALVTSLATVIYMTEGLSTAFAVSLVLAVLVIRDAIGLRNYLSQHGWILNKLIKDLPDEKEFKYPVLQEKIAHTWMEVTVGAILGVLLTCLFFYLI</sequence>
<name>A0A2M6WD06_9BACT</name>